<sequence length="183" mass="21434">MSSIQFVLLSLLAREPLSGYDMKQQMKGRVNFFHKINNNQLYPVLSKLEAEGLVQLQAYERESYRPAKKVYKITDTGIECLKKWVMEPGEPGDWEEFLLKQYSSWLVEPGILIPILEEKKREHEQRMEQYKGKVASIREQNERLTSDHPLFSSVAVIEMGIRFESCSIEWCDSMIGWLNKNEI</sequence>
<dbReference type="InterPro" id="IPR018309">
    <property type="entry name" value="Tscrpt_reg_PadR_C"/>
</dbReference>
<dbReference type="InterPro" id="IPR036388">
    <property type="entry name" value="WH-like_DNA-bd_sf"/>
</dbReference>
<organism evidence="4 5">
    <name type="scientific">Paenibacillus radicis</name>
    <name type="common">ex Xue et al. 2023</name>
    <dbReference type="NCBI Taxonomy" id="2972489"/>
    <lineage>
        <taxon>Bacteria</taxon>
        <taxon>Bacillati</taxon>
        <taxon>Bacillota</taxon>
        <taxon>Bacilli</taxon>
        <taxon>Bacillales</taxon>
        <taxon>Paenibacillaceae</taxon>
        <taxon>Paenibacillus</taxon>
    </lineage>
</organism>
<dbReference type="Proteomes" id="UP001300012">
    <property type="component" value="Unassembled WGS sequence"/>
</dbReference>
<evidence type="ECO:0000313" key="4">
    <source>
        <dbReference type="EMBL" id="MCR8635492.1"/>
    </source>
</evidence>
<feature type="coiled-coil region" evidence="1">
    <location>
        <begin position="113"/>
        <end position="147"/>
    </location>
</feature>
<keyword evidence="5" id="KW-1185">Reference proteome</keyword>
<name>A0ABT1YQN2_9BACL</name>
<evidence type="ECO:0000256" key="1">
    <source>
        <dbReference type="SAM" id="Coils"/>
    </source>
</evidence>
<keyword evidence="1" id="KW-0175">Coiled coil</keyword>
<proteinExistence type="predicted"/>
<gene>
    <name evidence="4" type="ORF">NV381_30235</name>
</gene>
<evidence type="ECO:0000313" key="5">
    <source>
        <dbReference type="Proteomes" id="UP001300012"/>
    </source>
</evidence>
<reference evidence="4 5" key="1">
    <citation type="submission" date="2022-08" db="EMBL/GenBank/DDBJ databases">
        <title>Paenibacillus endoradicis sp. nov., Paenibacillus radicibacter sp. nov and Paenibacillus pararadicis sp. nov., three cold-adapted plant growth-promoting bacteria isolated from root of Larix gmelinii in Great Khingan.</title>
        <authorList>
            <person name="Xue H."/>
        </authorList>
    </citation>
    <scope>NUCLEOTIDE SEQUENCE [LARGE SCALE GENOMIC DNA]</scope>
    <source>
        <strain evidence="4 5">N5-1-1-5</strain>
    </source>
</reference>
<dbReference type="Pfam" id="PF10400">
    <property type="entry name" value="Vir_act_alpha_C"/>
    <property type="match status" value="1"/>
</dbReference>
<feature type="domain" description="Transcription regulator PadR N-terminal" evidence="2">
    <location>
        <begin position="8"/>
        <end position="82"/>
    </location>
</feature>
<dbReference type="Pfam" id="PF03551">
    <property type="entry name" value="PadR"/>
    <property type="match status" value="1"/>
</dbReference>
<dbReference type="EMBL" id="JANQBD010000028">
    <property type="protein sequence ID" value="MCR8635492.1"/>
    <property type="molecule type" value="Genomic_DNA"/>
</dbReference>
<dbReference type="PANTHER" id="PTHR43252:SF2">
    <property type="entry name" value="TRANSCRIPTION REGULATOR, PADR-LIKE FAMILY"/>
    <property type="match status" value="1"/>
</dbReference>
<accession>A0ABT1YQN2</accession>
<dbReference type="Gene3D" id="1.10.10.10">
    <property type="entry name" value="Winged helix-like DNA-binding domain superfamily/Winged helix DNA-binding domain"/>
    <property type="match status" value="1"/>
</dbReference>
<protein>
    <submittedName>
        <fullName evidence="4">PadR family transcriptional regulator</fullName>
    </submittedName>
</protein>
<comment type="caution">
    <text evidence="4">The sequence shown here is derived from an EMBL/GenBank/DDBJ whole genome shotgun (WGS) entry which is preliminary data.</text>
</comment>
<evidence type="ECO:0000259" key="2">
    <source>
        <dbReference type="Pfam" id="PF03551"/>
    </source>
</evidence>
<feature type="domain" description="Transcription regulator PadR C-terminal" evidence="3">
    <location>
        <begin position="95"/>
        <end position="176"/>
    </location>
</feature>
<dbReference type="PANTHER" id="PTHR43252">
    <property type="entry name" value="TRANSCRIPTIONAL REGULATOR YQJI"/>
    <property type="match status" value="1"/>
</dbReference>
<dbReference type="SUPFAM" id="SSF46785">
    <property type="entry name" value="Winged helix' DNA-binding domain"/>
    <property type="match status" value="1"/>
</dbReference>
<evidence type="ECO:0000259" key="3">
    <source>
        <dbReference type="Pfam" id="PF10400"/>
    </source>
</evidence>
<dbReference type="InterPro" id="IPR005149">
    <property type="entry name" value="Tscrpt_reg_PadR_N"/>
</dbReference>
<dbReference type="InterPro" id="IPR036390">
    <property type="entry name" value="WH_DNA-bd_sf"/>
</dbReference>
<dbReference type="RefSeq" id="WP_258217039.1">
    <property type="nucleotide sequence ID" value="NZ_JANQBD010000028.1"/>
</dbReference>
<dbReference type="Gene3D" id="6.10.140.190">
    <property type="match status" value="1"/>
</dbReference>